<evidence type="ECO:0000313" key="2">
    <source>
        <dbReference type="Proteomes" id="UP000178435"/>
    </source>
</evidence>
<gene>
    <name evidence="1" type="ORF">A2149_00195</name>
</gene>
<sequence>MLKNPSNVYIVKSNAVFVPIGKCIILKKGNQYGVIKFILAEEKKAIYEWAYNINPNGFFSQQHSLFGKSKLKNFFIPIWGGGIQLGNMYIKCGEIIMGWSSKSWVSLSNYEGRDSGIEVSPTGWSSLEDVNVFNKKLKWYKFDSSRKEKIIPIENLTP</sequence>
<dbReference type="Proteomes" id="UP000178435">
    <property type="component" value="Unassembled WGS sequence"/>
</dbReference>
<name>A0A1F7RUU0_9BACT</name>
<comment type="caution">
    <text evidence="1">The sequence shown here is derived from an EMBL/GenBank/DDBJ whole genome shotgun (WGS) entry which is preliminary data.</text>
</comment>
<dbReference type="AlphaFoldDB" id="A0A1F7RUU0"/>
<protein>
    <submittedName>
        <fullName evidence="1">Uncharacterized protein</fullName>
    </submittedName>
</protein>
<dbReference type="EMBL" id="MGDF01000105">
    <property type="protein sequence ID" value="OGL45191.1"/>
    <property type="molecule type" value="Genomic_DNA"/>
</dbReference>
<evidence type="ECO:0000313" key="1">
    <source>
        <dbReference type="EMBL" id="OGL45191.1"/>
    </source>
</evidence>
<reference evidence="1 2" key="1">
    <citation type="journal article" date="2016" name="Nat. Commun.">
        <title>Thousands of microbial genomes shed light on interconnected biogeochemical processes in an aquifer system.</title>
        <authorList>
            <person name="Anantharaman K."/>
            <person name="Brown C.T."/>
            <person name="Hug L.A."/>
            <person name="Sharon I."/>
            <person name="Castelle C.J."/>
            <person name="Probst A.J."/>
            <person name="Thomas B.C."/>
            <person name="Singh A."/>
            <person name="Wilkins M.J."/>
            <person name="Karaoz U."/>
            <person name="Brodie E.L."/>
            <person name="Williams K.H."/>
            <person name="Hubbard S.S."/>
            <person name="Banfield J.F."/>
        </authorList>
    </citation>
    <scope>NUCLEOTIDE SEQUENCE [LARGE SCALE GENOMIC DNA]</scope>
</reference>
<accession>A0A1F7RUU0</accession>
<proteinExistence type="predicted"/>
<organism evidence="1 2">
    <name type="scientific">Candidatus Schekmanbacteria bacterium RBG_16_38_11</name>
    <dbReference type="NCBI Taxonomy" id="1817880"/>
    <lineage>
        <taxon>Bacteria</taxon>
        <taxon>Candidatus Schekmaniibacteriota</taxon>
    </lineage>
</organism>